<dbReference type="STRING" id="1121321.SAMN04488530_12211"/>
<keyword evidence="3" id="KW-1185">Reference proteome</keyword>
<dbReference type="SMART" id="SM00267">
    <property type="entry name" value="GGDEF"/>
    <property type="match status" value="1"/>
</dbReference>
<dbReference type="InterPro" id="IPR043128">
    <property type="entry name" value="Rev_trsase/Diguanyl_cyclase"/>
</dbReference>
<dbReference type="OrthoDB" id="9804747at2"/>
<protein>
    <submittedName>
        <fullName evidence="2">Diguanylate cyclase (GGDEF) domain-containing protein</fullName>
    </submittedName>
</protein>
<dbReference type="SUPFAM" id="SSF55073">
    <property type="entry name" value="Nucleotide cyclase"/>
    <property type="match status" value="1"/>
</dbReference>
<evidence type="ECO:0000313" key="2">
    <source>
        <dbReference type="EMBL" id="SHH14494.1"/>
    </source>
</evidence>
<accession>A0A1M5QK56</accession>
<proteinExistence type="predicted"/>
<dbReference type="AlphaFoldDB" id="A0A1M5QK56"/>
<dbReference type="GO" id="GO:0043709">
    <property type="term" value="P:cell adhesion involved in single-species biofilm formation"/>
    <property type="evidence" value="ECO:0007669"/>
    <property type="project" value="TreeGrafter"/>
</dbReference>
<name>A0A1M5QK56_9FIRM</name>
<evidence type="ECO:0000313" key="3">
    <source>
        <dbReference type="Proteomes" id="UP000243255"/>
    </source>
</evidence>
<evidence type="ECO:0000259" key="1">
    <source>
        <dbReference type="PROSITE" id="PS50887"/>
    </source>
</evidence>
<dbReference type="GO" id="GO:0005886">
    <property type="term" value="C:plasma membrane"/>
    <property type="evidence" value="ECO:0007669"/>
    <property type="project" value="TreeGrafter"/>
</dbReference>
<gene>
    <name evidence="2" type="ORF">SAMN04488530_12211</name>
</gene>
<dbReference type="CDD" id="cd01949">
    <property type="entry name" value="GGDEF"/>
    <property type="match status" value="1"/>
</dbReference>
<dbReference type="PANTHER" id="PTHR45138:SF9">
    <property type="entry name" value="DIGUANYLATE CYCLASE DGCM-RELATED"/>
    <property type="match status" value="1"/>
</dbReference>
<dbReference type="RefSeq" id="WP_084120333.1">
    <property type="nucleotide sequence ID" value="NZ_BAABCH010000016.1"/>
</dbReference>
<dbReference type="PROSITE" id="PS50887">
    <property type="entry name" value="GGDEF"/>
    <property type="match status" value="1"/>
</dbReference>
<sequence>MQKYEALLDKLKIFEKMYDVMRIVDPLEKRVVEVSEDKFIKSDMVCYNYWNRNQLCNNCISIRAYKENDTFFKMEYKEGNIFMITAVPIEFQGNCLVIELIKNTSKNMVFGEGNSDCDSKTLTMIEYMNQVAIKDSLTGLYNRRYIDERLPAELLDASLKGEPLSVIFADIDFFKKINDTYGHSTGDLVLKEFAKELERFTRKDVDWVARFGGEEFLICLPETDLDTAKGLAENIRDRIEKKKFEVSGETINLTCSFGVHVVCEDNECKTVDGVIKLVDEHLYKAKNLGRNRVE</sequence>
<dbReference type="GO" id="GO:1902201">
    <property type="term" value="P:negative regulation of bacterial-type flagellum-dependent cell motility"/>
    <property type="evidence" value="ECO:0007669"/>
    <property type="project" value="TreeGrafter"/>
</dbReference>
<organism evidence="2 3">
    <name type="scientific">Asaccharospora irregularis DSM 2635</name>
    <dbReference type="NCBI Taxonomy" id="1121321"/>
    <lineage>
        <taxon>Bacteria</taxon>
        <taxon>Bacillati</taxon>
        <taxon>Bacillota</taxon>
        <taxon>Clostridia</taxon>
        <taxon>Peptostreptococcales</taxon>
        <taxon>Peptostreptococcaceae</taxon>
        <taxon>Asaccharospora</taxon>
    </lineage>
</organism>
<dbReference type="PANTHER" id="PTHR45138">
    <property type="entry name" value="REGULATORY COMPONENTS OF SENSORY TRANSDUCTION SYSTEM"/>
    <property type="match status" value="1"/>
</dbReference>
<dbReference type="GO" id="GO:0052621">
    <property type="term" value="F:diguanylate cyclase activity"/>
    <property type="evidence" value="ECO:0007669"/>
    <property type="project" value="TreeGrafter"/>
</dbReference>
<dbReference type="Pfam" id="PF00990">
    <property type="entry name" value="GGDEF"/>
    <property type="match status" value="1"/>
</dbReference>
<dbReference type="FunFam" id="3.30.70.270:FF:000001">
    <property type="entry name" value="Diguanylate cyclase domain protein"/>
    <property type="match status" value="1"/>
</dbReference>
<dbReference type="InterPro" id="IPR000160">
    <property type="entry name" value="GGDEF_dom"/>
</dbReference>
<dbReference type="NCBIfam" id="TIGR00254">
    <property type="entry name" value="GGDEF"/>
    <property type="match status" value="1"/>
</dbReference>
<dbReference type="EMBL" id="FQWX01000022">
    <property type="protein sequence ID" value="SHH14494.1"/>
    <property type="molecule type" value="Genomic_DNA"/>
</dbReference>
<dbReference type="InterPro" id="IPR029787">
    <property type="entry name" value="Nucleotide_cyclase"/>
</dbReference>
<dbReference type="Proteomes" id="UP000243255">
    <property type="component" value="Unassembled WGS sequence"/>
</dbReference>
<dbReference type="Gene3D" id="3.30.70.270">
    <property type="match status" value="1"/>
</dbReference>
<reference evidence="3" key="1">
    <citation type="submission" date="2016-11" db="EMBL/GenBank/DDBJ databases">
        <authorList>
            <person name="Varghese N."/>
            <person name="Submissions S."/>
        </authorList>
    </citation>
    <scope>NUCLEOTIDE SEQUENCE [LARGE SCALE GENOMIC DNA]</scope>
    <source>
        <strain evidence="3">DSM 2635</strain>
    </source>
</reference>
<dbReference type="InterPro" id="IPR050469">
    <property type="entry name" value="Diguanylate_Cyclase"/>
</dbReference>
<feature type="domain" description="GGDEF" evidence="1">
    <location>
        <begin position="162"/>
        <end position="294"/>
    </location>
</feature>